<evidence type="ECO:0000256" key="3">
    <source>
        <dbReference type="ARBA" id="ARBA00022692"/>
    </source>
</evidence>
<feature type="domain" description="SSD" evidence="7">
    <location>
        <begin position="272"/>
        <end position="394"/>
    </location>
</feature>
<feature type="transmembrane region" description="Helical" evidence="6">
    <location>
        <begin position="692"/>
        <end position="711"/>
    </location>
</feature>
<sequence length="811" mass="87451">MEYNKLSSQIEVPPLRNSSIPKLALVLFRKRNFFLAVCAIITILLAVQAAKLSFNANFEAMLPQKHPYMQNYFGNIKDLQGFGNSLSIVVENRDGSILQPDYLDALAKLNDAVFLLPGVDRAWMQSLWSPAVRWTEVTEEGFAGGPVMPRSYDGTKKTIKELEDNIRKAGLLGTLVGADMRSSMIKVPLLSIDAETGEPVDYAKFVTLLDEQVLRVVADHNINVRVVGFAQLIGELINGFLYIALFFLITILLVGALLYWYVHSIRCASLVLFCSLMAVVWQLGLVAVFDFSLDPYTVLVPFVVFAIGVSHGAQIMNGVVGAVADGVDKVSASENTLCRLFIPGMAALLSDAVGFAILVVIDIPVIRELAITASVGIGALIITNLFLLPILFSYAGIGEKAKRRASSALAFGNNNSLESVKIYRWAAKLVEPGWGGGVLFAATLLGVFGIYGSMQVKVGDLDAGAPELWPSSKYNIDVGYINKHYSLSSDVFAVMVKTPVGQCSSLSTLVAIDRLQQKLSTAPGVMATASLADSVRQHVAGTFEGSPKWFTLPRNEQISSLATHEMSGWGSELVNKECSLVPVLAYLSDHKADTLQGVLTTAEDYALAESTDERQFLLAAGSAGIDAVRNIVVKEASLATLIYVYLAVIVLSYIAFRSIAAVVVALLPLMLTSVLTYALMSYLGIGIKVGTLAVVALGVGTGIDYAMYLLSDQLKNQRGGYSLKDSYLMSLRSSGKVVALIGVTLAAGVMTWIFSPIKFQADMGVLLTFMFIWNMLGALILIPALSGFLLKDVGKDCRPFVLLPPPPAASE</sequence>
<dbReference type="InterPro" id="IPR004869">
    <property type="entry name" value="MMPL_dom"/>
</dbReference>
<proteinExistence type="predicted"/>
<protein>
    <recommendedName>
        <fullName evidence="7">SSD domain-containing protein</fullName>
    </recommendedName>
</protein>
<comment type="subcellular location">
    <subcellularLocation>
        <location evidence="1">Cell membrane</location>
        <topology evidence="1">Multi-pass membrane protein</topology>
    </subcellularLocation>
</comment>
<dbReference type="PROSITE" id="PS50156">
    <property type="entry name" value="SSD"/>
    <property type="match status" value="1"/>
</dbReference>
<feature type="transmembrane region" description="Helical" evidence="6">
    <location>
        <begin position="638"/>
        <end position="656"/>
    </location>
</feature>
<keyword evidence="3 6" id="KW-0812">Transmembrane</keyword>
<evidence type="ECO:0000256" key="1">
    <source>
        <dbReference type="ARBA" id="ARBA00004651"/>
    </source>
</evidence>
<dbReference type="InterPro" id="IPR050545">
    <property type="entry name" value="Mycobact_MmpL"/>
</dbReference>
<keyword evidence="4 6" id="KW-1133">Transmembrane helix</keyword>
<accession>A0A1I5XB82</accession>
<feature type="transmembrane region" description="Helical" evidence="6">
    <location>
        <begin position="373"/>
        <end position="397"/>
    </location>
</feature>
<dbReference type="RefSeq" id="WP_170862297.1">
    <property type="nucleotide sequence ID" value="NZ_FOWX01000054.1"/>
</dbReference>
<feature type="transmembrane region" description="Helical" evidence="6">
    <location>
        <begin position="731"/>
        <end position="754"/>
    </location>
</feature>
<evidence type="ECO:0000259" key="7">
    <source>
        <dbReference type="PROSITE" id="PS50156"/>
    </source>
</evidence>
<evidence type="ECO:0000256" key="2">
    <source>
        <dbReference type="ARBA" id="ARBA00022475"/>
    </source>
</evidence>
<dbReference type="EMBL" id="FOWX01000054">
    <property type="protein sequence ID" value="SFQ29238.1"/>
    <property type="molecule type" value="Genomic_DNA"/>
</dbReference>
<dbReference type="AlphaFoldDB" id="A0A1I5XB82"/>
<dbReference type="Pfam" id="PF03176">
    <property type="entry name" value="MMPL"/>
    <property type="match status" value="1"/>
</dbReference>
<keyword evidence="2" id="KW-1003">Cell membrane</keyword>
<dbReference type="Proteomes" id="UP000198784">
    <property type="component" value="Unassembled WGS sequence"/>
</dbReference>
<dbReference type="SUPFAM" id="SSF82866">
    <property type="entry name" value="Multidrug efflux transporter AcrB transmembrane domain"/>
    <property type="match status" value="2"/>
</dbReference>
<gene>
    <name evidence="8" type="ORF">SAMN05216190_15410</name>
</gene>
<evidence type="ECO:0000313" key="8">
    <source>
        <dbReference type="EMBL" id="SFQ29238.1"/>
    </source>
</evidence>
<evidence type="ECO:0000256" key="6">
    <source>
        <dbReference type="SAM" id="Phobius"/>
    </source>
</evidence>
<dbReference type="PANTHER" id="PTHR33406:SF10">
    <property type="entry name" value="SSD DOMAIN-CONTAINING PROTEIN"/>
    <property type="match status" value="1"/>
</dbReference>
<name>A0A1I5XB82_9PSED</name>
<feature type="transmembrane region" description="Helical" evidence="6">
    <location>
        <begin position="340"/>
        <end position="361"/>
    </location>
</feature>
<evidence type="ECO:0000256" key="4">
    <source>
        <dbReference type="ARBA" id="ARBA00022989"/>
    </source>
</evidence>
<feature type="transmembrane region" description="Helical" evidence="6">
    <location>
        <begin position="296"/>
        <end position="320"/>
    </location>
</feature>
<feature type="transmembrane region" description="Helical" evidence="6">
    <location>
        <begin position="33"/>
        <end position="54"/>
    </location>
</feature>
<dbReference type="GO" id="GO:0005886">
    <property type="term" value="C:plasma membrane"/>
    <property type="evidence" value="ECO:0007669"/>
    <property type="project" value="UniProtKB-SubCell"/>
</dbReference>
<feature type="transmembrane region" description="Helical" evidence="6">
    <location>
        <begin position="433"/>
        <end position="451"/>
    </location>
</feature>
<evidence type="ECO:0000313" key="9">
    <source>
        <dbReference type="Proteomes" id="UP000198784"/>
    </source>
</evidence>
<evidence type="ECO:0000256" key="5">
    <source>
        <dbReference type="ARBA" id="ARBA00023136"/>
    </source>
</evidence>
<reference evidence="9" key="1">
    <citation type="submission" date="2016-10" db="EMBL/GenBank/DDBJ databases">
        <authorList>
            <person name="Varghese N."/>
            <person name="Submissions S."/>
        </authorList>
    </citation>
    <scope>NUCLEOTIDE SEQUENCE [LARGE SCALE GENOMIC DNA]</scope>
    <source>
        <strain evidence="9">DSM 17834</strain>
    </source>
</reference>
<feature type="transmembrane region" description="Helical" evidence="6">
    <location>
        <begin position="268"/>
        <end position="289"/>
    </location>
</feature>
<feature type="transmembrane region" description="Helical" evidence="6">
    <location>
        <begin position="766"/>
        <end position="790"/>
    </location>
</feature>
<dbReference type="PANTHER" id="PTHR33406">
    <property type="entry name" value="MEMBRANE PROTEIN MJ1562-RELATED"/>
    <property type="match status" value="1"/>
</dbReference>
<organism evidence="8 9">
    <name type="scientific">Pseudomonas borbori</name>
    <dbReference type="NCBI Taxonomy" id="289003"/>
    <lineage>
        <taxon>Bacteria</taxon>
        <taxon>Pseudomonadati</taxon>
        <taxon>Pseudomonadota</taxon>
        <taxon>Gammaproteobacteria</taxon>
        <taxon>Pseudomonadales</taxon>
        <taxon>Pseudomonadaceae</taxon>
        <taxon>Pseudomonas</taxon>
    </lineage>
</organism>
<keyword evidence="9" id="KW-1185">Reference proteome</keyword>
<dbReference type="InterPro" id="IPR000731">
    <property type="entry name" value="SSD"/>
</dbReference>
<feature type="transmembrane region" description="Helical" evidence="6">
    <location>
        <begin position="662"/>
        <end position="685"/>
    </location>
</feature>
<dbReference type="STRING" id="289003.SAMN05216190_15410"/>
<dbReference type="Gene3D" id="1.20.1640.10">
    <property type="entry name" value="Multidrug efflux transporter AcrB transmembrane domain"/>
    <property type="match status" value="2"/>
</dbReference>
<keyword evidence="5 6" id="KW-0472">Membrane</keyword>
<feature type="transmembrane region" description="Helical" evidence="6">
    <location>
        <begin position="240"/>
        <end position="262"/>
    </location>
</feature>